<dbReference type="InterPro" id="IPR050320">
    <property type="entry name" value="N5-glutamine_MTase"/>
</dbReference>
<comment type="caution">
    <text evidence="8">The sequence shown here is derived from an EMBL/GenBank/DDBJ whole genome shotgun (WGS) entry which is preliminary data.</text>
</comment>
<evidence type="ECO:0000256" key="2">
    <source>
        <dbReference type="ARBA" id="ARBA00022603"/>
    </source>
</evidence>
<evidence type="ECO:0000313" key="9">
    <source>
        <dbReference type="Proteomes" id="UP000192796"/>
    </source>
</evidence>
<dbReference type="EMBL" id="LVYD01000024">
    <property type="protein sequence ID" value="OQP65204.1"/>
    <property type="molecule type" value="Genomic_DNA"/>
</dbReference>
<dbReference type="SUPFAM" id="SSF53335">
    <property type="entry name" value="S-adenosyl-L-methionine-dependent methyltransferases"/>
    <property type="match status" value="1"/>
</dbReference>
<evidence type="ECO:0000313" key="8">
    <source>
        <dbReference type="EMBL" id="OQP65204.1"/>
    </source>
</evidence>
<protein>
    <recommendedName>
        <fullName evidence="1">peptide chain release factor N(5)-glutamine methyltransferase</fullName>
        <ecNumber evidence="1">2.1.1.297</ecNumber>
    </recommendedName>
</protein>
<dbReference type="EC" id="2.1.1.297" evidence="1"/>
<dbReference type="RefSeq" id="WP_081145978.1">
    <property type="nucleotide sequence ID" value="NZ_LVYD01000024.1"/>
</dbReference>
<organism evidence="8 9">
    <name type="scientific">Niastella vici</name>
    <dbReference type="NCBI Taxonomy" id="1703345"/>
    <lineage>
        <taxon>Bacteria</taxon>
        <taxon>Pseudomonadati</taxon>
        <taxon>Bacteroidota</taxon>
        <taxon>Chitinophagia</taxon>
        <taxon>Chitinophagales</taxon>
        <taxon>Chitinophagaceae</taxon>
        <taxon>Niastella</taxon>
    </lineage>
</organism>
<dbReference type="AlphaFoldDB" id="A0A1V9G3S7"/>
<evidence type="ECO:0000256" key="5">
    <source>
        <dbReference type="ARBA" id="ARBA00048391"/>
    </source>
</evidence>
<dbReference type="CDD" id="cd02440">
    <property type="entry name" value="AdoMet_MTases"/>
    <property type="match status" value="1"/>
</dbReference>
<dbReference type="PANTHER" id="PTHR18895:SF74">
    <property type="entry name" value="MTRF1L RELEASE FACTOR GLUTAMINE METHYLTRANSFERASE"/>
    <property type="match status" value="1"/>
</dbReference>
<keyword evidence="3" id="KW-0808">Transferase</keyword>
<feature type="domain" description="Release factor glutamine methyltransferase N-terminal" evidence="7">
    <location>
        <begin position="21"/>
        <end position="75"/>
    </location>
</feature>
<comment type="catalytic activity">
    <reaction evidence="5">
        <text>L-glutaminyl-[peptide chain release factor] + S-adenosyl-L-methionine = N(5)-methyl-L-glutaminyl-[peptide chain release factor] + S-adenosyl-L-homocysteine + H(+)</text>
        <dbReference type="Rhea" id="RHEA:42896"/>
        <dbReference type="Rhea" id="RHEA-COMP:10271"/>
        <dbReference type="Rhea" id="RHEA-COMP:10272"/>
        <dbReference type="ChEBI" id="CHEBI:15378"/>
        <dbReference type="ChEBI" id="CHEBI:30011"/>
        <dbReference type="ChEBI" id="CHEBI:57856"/>
        <dbReference type="ChEBI" id="CHEBI:59789"/>
        <dbReference type="ChEBI" id="CHEBI:61891"/>
        <dbReference type="EC" id="2.1.1.297"/>
    </reaction>
</comment>
<evidence type="ECO:0000256" key="3">
    <source>
        <dbReference type="ARBA" id="ARBA00022679"/>
    </source>
</evidence>
<dbReference type="GO" id="GO:0003676">
    <property type="term" value="F:nucleic acid binding"/>
    <property type="evidence" value="ECO:0007669"/>
    <property type="project" value="InterPro"/>
</dbReference>
<proteinExistence type="predicted"/>
<accession>A0A1V9G3S7</accession>
<keyword evidence="9" id="KW-1185">Reference proteome</keyword>
<dbReference type="Proteomes" id="UP000192796">
    <property type="component" value="Unassembled WGS sequence"/>
</dbReference>
<dbReference type="InterPro" id="IPR004556">
    <property type="entry name" value="HemK-like"/>
</dbReference>
<evidence type="ECO:0000259" key="6">
    <source>
        <dbReference type="Pfam" id="PF05175"/>
    </source>
</evidence>
<dbReference type="PROSITE" id="PS00092">
    <property type="entry name" value="N6_MTASE"/>
    <property type="match status" value="1"/>
</dbReference>
<dbReference type="GO" id="GO:0102559">
    <property type="term" value="F:peptide chain release factor N(5)-glutamine methyltransferase activity"/>
    <property type="evidence" value="ECO:0007669"/>
    <property type="project" value="UniProtKB-EC"/>
</dbReference>
<dbReference type="NCBIfam" id="TIGR00536">
    <property type="entry name" value="hemK_fam"/>
    <property type="match status" value="1"/>
</dbReference>
<evidence type="ECO:0000256" key="4">
    <source>
        <dbReference type="ARBA" id="ARBA00022691"/>
    </source>
</evidence>
<dbReference type="InterPro" id="IPR040758">
    <property type="entry name" value="PrmC_N"/>
</dbReference>
<dbReference type="PANTHER" id="PTHR18895">
    <property type="entry name" value="HEMK METHYLTRANSFERASE"/>
    <property type="match status" value="1"/>
</dbReference>
<dbReference type="OrthoDB" id="9800643at2"/>
<reference evidence="8 9" key="1">
    <citation type="submission" date="2016-03" db="EMBL/GenBank/DDBJ databases">
        <title>Niastella vici sp. nov., isolated from farmland soil.</title>
        <authorList>
            <person name="Chen L."/>
            <person name="Wang D."/>
            <person name="Yang S."/>
            <person name="Wang G."/>
        </authorList>
    </citation>
    <scope>NUCLEOTIDE SEQUENCE [LARGE SCALE GENOMIC DNA]</scope>
    <source>
        <strain evidence="8 9">DJ57</strain>
    </source>
</reference>
<dbReference type="Pfam" id="PF17827">
    <property type="entry name" value="PrmC_N"/>
    <property type="match status" value="1"/>
</dbReference>
<sequence length="280" mass="31657">MTVHEAQQQLLTSLYELYDNREAANIADWVMEHVTGMRKIDRIMHKQSPMAPERLAQLEQYTRELLAHKPVQYVLHEAWFCGMPFYVDENVLIPRPETEELVEWVVAEAGNTQSILDIGTGSGCIPVSLKKKLPQVKVYSCDVSSPALMVAAKNAAAQNITVHFIQADFLDESTWPRLPSVDIIVSNPPYIPHHNQLSMLPNVLAYEPHLALFVPNEDPLVFYDAIARFAQQRLLPGGSIFAEIHEDLGEQTKTLFESKGFVAEVKKDFQGKYRMVKAGK</sequence>
<dbReference type="InterPro" id="IPR007848">
    <property type="entry name" value="Small_mtfrase_dom"/>
</dbReference>
<keyword evidence="4" id="KW-0949">S-adenosyl-L-methionine</keyword>
<feature type="domain" description="Methyltransferase small" evidence="6">
    <location>
        <begin position="106"/>
        <end position="195"/>
    </location>
</feature>
<evidence type="ECO:0000256" key="1">
    <source>
        <dbReference type="ARBA" id="ARBA00012771"/>
    </source>
</evidence>
<dbReference type="InterPro" id="IPR002052">
    <property type="entry name" value="DNA_methylase_N6_adenine_CS"/>
</dbReference>
<dbReference type="GO" id="GO:0032259">
    <property type="term" value="P:methylation"/>
    <property type="evidence" value="ECO:0007669"/>
    <property type="project" value="UniProtKB-KW"/>
</dbReference>
<name>A0A1V9G3S7_9BACT</name>
<dbReference type="InterPro" id="IPR019874">
    <property type="entry name" value="RF_methyltr_PrmC"/>
</dbReference>
<evidence type="ECO:0000259" key="7">
    <source>
        <dbReference type="Pfam" id="PF17827"/>
    </source>
</evidence>
<gene>
    <name evidence="8" type="ORF">A3860_16150</name>
</gene>
<dbReference type="STRING" id="1703345.A3860_16150"/>
<dbReference type="Gene3D" id="3.40.50.150">
    <property type="entry name" value="Vaccinia Virus protein VP39"/>
    <property type="match status" value="1"/>
</dbReference>
<dbReference type="InterPro" id="IPR029063">
    <property type="entry name" value="SAM-dependent_MTases_sf"/>
</dbReference>
<dbReference type="Pfam" id="PF05175">
    <property type="entry name" value="MTS"/>
    <property type="match status" value="1"/>
</dbReference>
<keyword evidence="2" id="KW-0489">Methyltransferase</keyword>
<dbReference type="Gene3D" id="1.10.8.10">
    <property type="entry name" value="DNA helicase RuvA subunit, C-terminal domain"/>
    <property type="match status" value="1"/>
</dbReference>
<dbReference type="NCBIfam" id="TIGR03534">
    <property type="entry name" value="RF_mod_PrmC"/>
    <property type="match status" value="1"/>
</dbReference>